<proteinExistence type="predicted"/>
<organism evidence="2 3">
    <name type="scientific">Streptosporangium jomthongense</name>
    <dbReference type="NCBI Taxonomy" id="1193683"/>
    <lineage>
        <taxon>Bacteria</taxon>
        <taxon>Bacillati</taxon>
        <taxon>Actinomycetota</taxon>
        <taxon>Actinomycetes</taxon>
        <taxon>Streptosporangiales</taxon>
        <taxon>Streptosporangiaceae</taxon>
        <taxon>Streptosporangium</taxon>
    </lineage>
</organism>
<accession>A0ABV8F149</accession>
<evidence type="ECO:0000313" key="2">
    <source>
        <dbReference type="EMBL" id="MFC3981395.1"/>
    </source>
</evidence>
<dbReference type="InterPro" id="IPR010093">
    <property type="entry name" value="SinI_DNA-bd"/>
</dbReference>
<feature type="non-terminal residue" evidence="2">
    <location>
        <position position="1"/>
    </location>
</feature>
<feature type="domain" description="Helix-turn-helix" evidence="1">
    <location>
        <begin position="22"/>
        <end position="67"/>
    </location>
</feature>
<dbReference type="Proteomes" id="UP001595698">
    <property type="component" value="Unassembled WGS sequence"/>
</dbReference>
<name>A0ABV8F149_9ACTN</name>
<keyword evidence="3" id="KW-1185">Reference proteome</keyword>
<dbReference type="Pfam" id="PF12728">
    <property type="entry name" value="HTH_17"/>
    <property type="match status" value="1"/>
</dbReference>
<sequence>EGPHAELEVNSVQKETNSLLPLKQVAVMLGVSRMTVDRAVKAGEIPSVKFRSTYKVPRTFIERLIAAAESGQSVVVEEYAAAWRTR</sequence>
<protein>
    <submittedName>
        <fullName evidence="2">Helix-turn-helix domain-containing protein</fullName>
    </submittedName>
</protein>
<evidence type="ECO:0000313" key="3">
    <source>
        <dbReference type="Proteomes" id="UP001595698"/>
    </source>
</evidence>
<comment type="caution">
    <text evidence="2">The sequence shown here is derived from an EMBL/GenBank/DDBJ whole genome shotgun (WGS) entry which is preliminary data.</text>
</comment>
<dbReference type="EMBL" id="JBHSBC010000013">
    <property type="protein sequence ID" value="MFC3981395.1"/>
    <property type="molecule type" value="Genomic_DNA"/>
</dbReference>
<gene>
    <name evidence="2" type="ORF">ACFOYY_14750</name>
</gene>
<reference evidence="3" key="1">
    <citation type="journal article" date="2019" name="Int. J. Syst. Evol. Microbiol.">
        <title>The Global Catalogue of Microorganisms (GCM) 10K type strain sequencing project: providing services to taxonomists for standard genome sequencing and annotation.</title>
        <authorList>
            <consortium name="The Broad Institute Genomics Platform"/>
            <consortium name="The Broad Institute Genome Sequencing Center for Infectious Disease"/>
            <person name="Wu L."/>
            <person name="Ma J."/>
        </authorList>
    </citation>
    <scope>NUCLEOTIDE SEQUENCE [LARGE SCALE GENOMIC DNA]</scope>
    <source>
        <strain evidence="3">TBRC 7912</strain>
    </source>
</reference>
<evidence type="ECO:0000259" key="1">
    <source>
        <dbReference type="Pfam" id="PF12728"/>
    </source>
</evidence>
<dbReference type="InterPro" id="IPR041657">
    <property type="entry name" value="HTH_17"/>
</dbReference>
<dbReference type="NCBIfam" id="TIGR01764">
    <property type="entry name" value="excise"/>
    <property type="match status" value="1"/>
</dbReference>
<dbReference type="RefSeq" id="WP_386190061.1">
    <property type="nucleotide sequence ID" value="NZ_JBHSBC010000013.1"/>
</dbReference>